<name>A0A448WIR4_9PLAT</name>
<evidence type="ECO:0000313" key="2">
    <source>
        <dbReference type="Proteomes" id="UP000784294"/>
    </source>
</evidence>
<evidence type="ECO:0000313" key="1">
    <source>
        <dbReference type="EMBL" id="VEL12733.1"/>
    </source>
</evidence>
<keyword evidence="2" id="KW-1185">Reference proteome</keyword>
<comment type="caution">
    <text evidence="1">The sequence shown here is derived from an EMBL/GenBank/DDBJ whole genome shotgun (WGS) entry which is preliminary data.</text>
</comment>
<organism evidence="1 2">
    <name type="scientific">Protopolystoma xenopodis</name>
    <dbReference type="NCBI Taxonomy" id="117903"/>
    <lineage>
        <taxon>Eukaryota</taxon>
        <taxon>Metazoa</taxon>
        <taxon>Spiralia</taxon>
        <taxon>Lophotrochozoa</taxon>
        <taxon>Platyhelminthes</taxon>
        <taxon>Monogenea</taxon>
        <taxon>Polyopisthocotylea</taxon>
        <taxon>Polystomatidea</taxon>
        <taxon>Polystomatidae</taxon>
        <taxon>Protopolystoma</taxon>
    </lineage>
</organism>
<protein>
    <submittedName>
        <fullName evidence="1">Uncharacterized protein</fullName>
    </submittedName>
</protein>
<reference evidence="1" key="1">
    <citation type="submission" date="2018-11" db="EMBL/GenBank/DDBJ databases">
        <authorList>
            <consortium name="Pathogen Informatics"/>
        </authorList>
    </citation>
    <scope>NUCLEOTIDE SEQUENCE</scope>
</reference>
<gene>
    <name evidence="1" type="ORF">PXEA_LOCUS6173</name>
</gene>
<dbReference type="EMBL" id="CAAALY010015640">
    <property type="protein sequence ID" value="VEL12733.1"/>
    <property type="molecule type" value="Genomic_DNA"/>
</dbReference>
<sequence>MMPTTMPSKRQRMYHVHGPTLEMIMHTFDSGLGKNWPDSIVILTVDGALASIKGEILLEIKVQVMQQTEKEMGSTYLAKFYQLTSGWIGFSLLLSDWPAGACHGQAATYRSNKRVWVRHHCRGREVFGVNRFGATSLPHKETLEADSQVSGPFGQSPIGEAVAEQVRPTERNHIKTVMIVTTEDSSCGLSVNAA</sequence>
<accession>A0A448WIR4</accession>
<dbReference type="Proteomes" id="UP000784294">
    <property type="component" value="Unassembled WGS sequence"/>
</dbReference>
<proteinExistence type="predicted"/>
<dbReference type="AlphaFoldDB" id="A0A448WIR4"/>